<evidence type="ECO:0000256" key="6">
    <source>
        <dbReference type="SAM" id="MobiDB-lite"/>
    </source>
</evidence>
<feature type="region of interest" description="Disordered" evidence="6">
    <location>
        <begin position="1"/>
        <end position="165"/>
    </location>
</feature>
<dbReference type="GO" id="GO:0005509">
    <property type="term" value="F:calcium ion binding"/>
    <property type="evidence" value="ECO:0007669"/>
    <property type="project" value="InterPro"/>
</dbReference>
<evidence type="ECO:0000256" key="1">
    <source>
        <dbReference type="ARBA" id="ARBA00004370"/>
    </source>
</evidence>
<feature type="domain" description="EF-hand" evidence="8">
    <location>
        <begin position="637"/>
        <end position="672"/>
    </location>
</feature>
<feature type="transmembrane region" description="Helical" evidence="7">
    <location>
        <begin position="712"/>
        <end position="732"/>
    </location>
</feature>
<evidence type="ECO:0000259" key="8">
    <source>
        <dbReference type="PROSITE" id="PS50222"/>
    </source>
</evidence>
<comment type="subcellular location">
    <subcellularLocation>
        <location evidence="1">Membrane</location>
    </subcellularLocation>
</comment>
<dbReference type="InterPro" id="IPR010920">
    <property type="entry name" value="LSM_dom_sf"/>
</dbReference>
<dbReference type="PROSITE" id="PS50222">
    <property type="entry name" value="EF_HAND_2"/>
    <property type="match status" value="1"/>
</dbReference>
<sequence length="994" mass="110746">MPPTARNARAQPNLSLPLLANPRYDYLTHDDHPEIPPSPPYSRHLAPAHHPYTFPPEYRSEQNVNMASSSSIESPQGTTTPEKLPRVDTSGASYFDQDHVESEHTPSPSRSVGKQPERQATVHYPDRTGAPLHNVFSPQARGRSMGRDSSPTDGGHHSRPHSISDFDEYEEEELYDWSDEDDLVDEEAKFQNKIGAVKQKRKGWGFKRIIIFFFSTLIGSTILSAALVAIPVLLRVYYYQPHKDSRKGYVTDNVSAWLFWAAANVLLSWYLAMLIDIAPHITASFVGIVWGDISEAFKSKVEMYDVGKGWVKPLFYAATGWVSWVIIFDDIYGLYNSGNEAQSRARYTPRMSQVIEFLFFFTLLLCAEKMLVQVIAFAFHRTAFQDRIETLSTAIKVLDHLKDYRPKRTTARGLRVDGSHNRRSSGIPFSGLKTPPLLSMFSSRNPTLANLPQSSEKATKGGQASTSISGDVTRSGTPDPAAVEEGFGADVESDGNGGASGSSKGKEHQKPHHEQLHHRLKSLTEEDFAPKHDSQHQHTYPPQDTTRTRWSRQNSAEDGGALVSATAKAAKALKSAVLHDARNVKGKADSAGDASVMGFKINSAHEAKKLARDLYHAFRADRKRVYLIPSDFYPAYATAEEAHEAFKVFDADGNGDVTRAEIKTTVLKVYKERRFLSRSLRDVGAAITTLDRLLLVLAMTILFFISLSVFRVAVGTSLSSVYLIGIAASFIFKNSASSAFDSIIFLFVSHPFDTGDRVFILEENMVVKKMGLFATTFTRSDGTQSYYFNSQLFTKFITNVRRSGKMFESLTMQINWRTPLSKLDALESAINQWIEADENRWFQSNTSVVLQKIEFQRYLECTIGIGHNGTWQDWGLRNARKTAFHAAVQFYCKQLGITCTNSPQQVMLMEKPVLPDTDAMEDDSLYDAGEGGTPASPVDPSEPVASDGLHRRGTGAKEPPKPLLGFLAPHSTGSKTLRARKTKSKKGMMREMGE</sequence>
<feature type="compositionally biased region" description="Polar residues" evidence="6">
    <location>
        <begin position="441"/>
        <end position="476"/>
    </location>
</feature>
<feature type="transmembrane region" description="Helical" evidence="7">
    <location>
        <begin position="355"/>
        <end position="379"/>
    </location>
</feature>
<protein>
    <recommendedName>
        <fullName evidence="8">EF-hand domain-containing protein</fullName>
    </recommendedName>
</protein>
<dbReference type="GO" id="GO:0005262">
    <property type="term" value="F:calcium channel activity"/>
    <property type="evidence" value="ECO:0007669"/>
    <property type="project" value="TreeGrafter"/>
</dbReference>
<dbReference type="SUPFAM" id="SSF50182">
    <property type="entry name" value="Sm-like ribonucleoproteins"/>
    <property type="match status" value="1"/>
</dbReference>
<feature type="compositionally biased region" description="Polar residues" evidence="6">
    <location>
        <begin position="61"/>
        <end position="81"/>
    </location>
</feature>
<keyword evidence="10" id="KW-1185">Reference proteome</keyword>
<keyword evidence="3" id="KW-0106">Calcium</keyword>
<evidence type="ECO:0000256" key="7">
    <source>
        <dbReference type="SAM" id="Phobius"/>
    </source>
</evidence>
<dbReference type="PANTHER" id="PTHR31323:SF1">
    <property type="entry name" value="MECHANOSENSITIVE ION CHANNEL PROTEIN"/>
    <property type="match status" value="1"/>
</dbReference>
<organism evidence="9 10">
    <name type="scientific">Botryobasidium botryosum (strain FD-172 SS1)</name>
    <dbReference type="NCBI Taxonomy" id="930990"/>
    <lineage>
        <taxon>Eukaryota</taxon>
        <taxon>Fungi</taxon>
        <taxon>Dikarya</taxon>
        <taxon>Basidiomycota</taxon>
        <taxon>Agaricomycotina</taxon>
        <taxon>Agaricomycetes</taxon>
        <taxon>Cantharellales</taxon>
        <taxon>Botryobasidiaceae</taxon>
        <taxon>Botryobasidium</taxon>
    </lineage>
</organism>
<dbReference type="Pfam" id="PF00924">
    <property type="entry name" value="MS_channel_2nd"/>
    <property type="match status" value="1"/>
</dbReference>
<dbReference type="PROSITE" id="PS00018">
    <property type="entry name" value="EF_HAND_1"/>
    <property type="match status" value="1"/>
</dbReference>
<feature type="transmembrane region" description="Helical" evidence="7">
    <location>
        <begin position="254"/>
        <end position="275"/>
    </location>
</feature>
<dbReference type="Gene3D" id="1.10.238.10">
    <property type="entry name" value="EF-hand"/>
    <property type="match status" value="1"/>
</dbReference>
<evidence type="ECO:0000313" key="9">
    <source>
        <dbReference type="EMBL" id="KDQ12033.1"/>
    </source>
</evidence>
<dbReference type="Pfam" id="PF25886">
    <property type="entry name" value="Msy1"/>
    <property type="match status" value="1"/>
</dbReference>
<dbReference type="InterPro" id="IPR018247">
    <property type="entry name" value="EF_Hand_1_Ca_BS"/>
</dbReference>
<dbReference type="InParanoid" id="A0A067M8C2"/>
<evidence type="ECO:0000313" key="10">
    <source>
        <dbReference type="Proteomes" id="UP000027195"/>
    </source>
</evidence>
<dbReference type="OrthoDB" id="544685at2759"/>
<feature type="compositionally biased region" description="Basic and acidic residues" evidence="6">
    <location>
        <begin position="504"/>
        <end position="514"/>
    </location>
</feature>
<dbReference type="PANTHER" id="PTHR31323">
    <property type="entry name" value="MECHANOSENSITIVE ION CHANNEL PROTEIN MSY2"/>
    <property type="match status" value="1"/>
</dbReference>
<feature type="region of interest" description="Disordered" evidence="6">
    <location>
        <begin position="918"/>
        <end position="994"/>
    </location>
</feature>
<feature type="region of interest" description="Disordered" evidence="6">
    <location>
        <begin position="441"/>
        <end position="517"/>
    </location>
</feature>
<feature type="transmembrane region" description="Helical" evidence="7">
    <location>
        <begin position="209"/>
        <end position="234"/>
    </location>
</feature>
<dbReference type="InterPro" id="IPR023408">
    <property type="entry name" value="MscS_beta-dom_sf"/>
</dbReference>
<keyword evidence="4 7" id="KW-1133">Transmembrane helix</keyword>
<dbReference type="EMBL" id="KL198053">
    <property type="protein sequence ID" value="KDQ12033.1"/>
    <property type="molecule type" value="Genomic_DNA"/>
</dbReference>
<feature type="transmembrane region" description="Helical" evidence="7">
    <location>
        <begin position="683"/>
        <end position="706"/>
    </location>
</feature>
<keyword evidence="5 7" id="KW-0472">Membrane</keyword>
<feature type="region of interest" description="Disordered" evidence="6">
    <location>
        <begin position="529"/>
        <end position="559"/>
    </location>
</feature>
<dbReference type="AlphaFoldDB" id="A0A067M8C2"/>
<evidence type="ECO:0000256" key="4">
    <source>
        <dbReference type="ARBA" id="ARBA00022989"/>
    </source>
</evidence>
<feature type="compositionally biased region" description="Basic residues" evidence="6">
    <location>
        <begin position="977"/>
        <end position="987"/>
    </location>
</feature>
<evidence type="ECO:0000256" key="3">
    <source>
        <dbReference type="ARBA" id="ARBA00022837"/>
    </source>
</evidence>
<feature type="region of interest" description="Disordered" evidence="6">
    <location>
        <begin position="412"/>
        <end position="431"/>
    </location>
</feature>
<dbReference type="GO" id="GO:0016020">
    <property type="term" value="C:membrane"/>
    <property type="evidence" value="ECO:0007669"/>
    <property type="project" value="UniProtKB-SubCell"/>
</dbReference>
<reference evidence="10" key="1">
    <citation type="journal article" date="2014" name="Proc. Natl. Acad. Sci. U.S.A.">
        <title>Extensive sampling of basidiomycete genomes demonstrates inadequacy of the white-rot/brown-rot paradigm for wood decay fungi.</title>
        <authorList>
            <person name="Riley R."/>
            <person name="Salamov A.A."/>
            <person name="Brown D.W."/>
            <person name="Nagy L.G."/>
            <person name="Floudas D."/>
            <person name="Held B.W."/>
            <person name="Levasseur A."/>
            <person name="Lombard V."/>
            <person name="Morin E."/>
            <person name="Otillar R."/>
            <person name="Lindquist E.A."/>
            <person name="Sun H."/>
            <person name="LaButti K.M."/>
            <person name="Schmutz J."/>
            <person name="Jabbour D."/>
            <person name="Luo H."/>
            <person name="Baker S.E."/>
            <person name="Pisabarro A.G."/>
            <person name="Walton J.D."/>
            <person name="Blanchette R.A."/>
            <person name="Henrissat B."/>
            <person name="Martin F."/>
            <person name="Cullen D."/>
            <person name="Hibbett D.S."/>
            <person name="Grigoriev I.V."/>
        </authorList>
    </citation>
    <scope>NUCLEOTIDE SEQUENCE [LARGE SCALE GENOMIC DNA]</scope>
    <source>
        <strain evidence="10">FD-172 SS1</strain>
    </source>
</reference>
<keyword evidence="2 7" id="KW-0812">Transmembrane</keyword>
<name>A0A067M8C2_BOTB1</name>
<dbReference type="HOGENOM" id="CLU_011269_1_0_1"/>
<dbReference type="InterPro" id="IPR011992">
    <property type="entry name" value="EF-hand-dom_pair"/>
</dbReference>
<dbReference type="Gene3D" id="2.30.30.60">
    <property type="match status" value="1"/>
</dbReference>
<dbReference type="GO" id="GO:0006874">
    <property type="term" value="P:intracellular calcium ion homeostasis"/>
    <property type="evidence" value="ECO:0007669"/>
    <property type="project" value="TreeGrafter"/>
</dbReference>
<dbReference type="InterPro" id="IPR006685">
    <property type="entry name" value="MscS_channel_2nd"/>
</dbReference>
<evidence type="ECO:0000256" key="2">
    <source>
        <dbReference type="ARBA" id="ARBA00022692"/>
    </source>
</evidence>
<dbReference type="InterPro" id="IPR058650">
    <property type="entry name" value="Msy1/2-like"/>
</dbReference>
<accession>A0A067M8C2</accession>
<evidence type="ECO:0000256" key="5">
    <source>
        <dbReference type="ARBA" id="ARBA00023136"/>
    </source>
</evidence>
<feature type="transmembrane region" description="Helical" evidence="7">
    <location>
        <begin position="314"/>
        <end position="335"/>
    </location>
</feature>
<gene>
    <name evidence="9" type="ORF">BOTBODRAFT_34893</name>
</gene>
<proteinExistence type="predicted"/>
<dbReference type="SUPFAM" id="SSF47473">
    <property type="entry name" value="EF-hand"/>
    <property type="match status" value="1"/>
</dbReference>
<dbReference type="InterPro" id="IPR002048">
    <property type="entry name" value="EF_hand_dom"/>
</dbReference>
<dbReference type="Proteomes" id="UP000027195">
    <property type="component" value="Unassembled WGS sequence"/>
</dbReference>